<evidence type="ECO:0008006" key="5">
    <source>
        <dbReference type="Google" id="ProtNLM"/>
    </source>
</evidence>
<name>A0A8J8P7I7_HALGN</name>
<feature type="transmembrane region" description="Helical" evidence="2">
    <location>
        <begin position="350"/>
        <end position="369"/>
    </location>
</feature>
<evidence type="ECO:0000256" key="2">
    <source>
        <dbReference type="SAM" id="Phobius"/>
    </source>
</evidence>
<accession>A0A8J8P7I7</accession>
<gene>
    <name evidence="3" type="ORF">FGO68_gene20</name>
</gene>
<protein>
    <recommendedName>
        <fullName evidence="5">TRP C-terminal domain-containing protein</fullName>
    </recommendedName>
</protein>
<feature type="transmembrane region" description="Helical" evidence="2">
    <location>
        <begin position="245"/>
        <end position="268"/>
    </location>
</feature>
<keyword evidence="2" id="KW-1133">Transmembrane helix</keyword>
<keyword evidence="2" id="KW-0472">Membrane</keyword>
<keyword evidence="2" id="KW-0812">Transmembrane</keyword>
<organism evidence="3 4">
    <name type="scientific">Halteria grandinella</name>
    <dbReference type="NCBI Taxonomy" id="5974"/>
    <lineage>
        <taxon>Eukaryota</taxon>
        <taxon>Sar</taxon>
        <taxon>Alveolata</taxon>
        <taxon>Ciliophora</taxon>
        <taxon>Intramacronucleata</taxon>
        <taxon>Spirotrichea</taxon>
        <taxon>Stichotrichia</taxon>
        <taxon>Sporadotrichida</taxon>
        <taxon>Halteriidae</taxon>
        <taxon>Halteria</taxon>
    </lineage>
</organism>
<keyword evidence="4" id="KW-1185">Reference proteome</keyword>
<reference evidence="3" key="1">
    <citation type="submission" date="2019-06" db="EMBL/GenBank/DDBJ databases">
        <authorList>
            <person name="Zheng W."/>
        </authorList>
    </citation>
    <scope>NUCLEOTIDE SEQUENCE</scope>
    <source>
        <strain evidence="3">QDHG01</strain>
    </source>
</reference>
<evidence type="ECO:0000256" key="1">
    <source>
        <dbReference type="SAM" id="MobiDB-lite"/>
    </source>
</evidence>
<comment type="caution">
    <text evidence="3">The sequence shown here is derived from an EMBL/GenBank/DDBJ whole genome shotgun (WGS) entry which is preliminary data.</text>
</comment>
<evidence type="ECO:0000313" key="4">
    <source>
        <dbReference type="Proteomes" id="UP000785679"/>
    </source>
</evidence>
<dbReference type="EMBL" id="RRYP01000708">
    <property type="protein sequence ID" value="TNV86966.1"/>
    <property type="molecule type" value="Genomic_DNA"/>
</dbReference>
<feature type="transmembrane region" description="Helical" evidence="2">
    <location>
        <begin position="208"/>
        <end position="233"/>
    </location>
</feature>
<feature type="transmembrane region" description="Helical" evidence="2">
    <location>
        <begin position="381"/>
        <end position="400"/>
    </location>
</feature>
<feature type="region of interest" description="Disordered" evidence="1">
    <location>
        <begin position="451"/>
        <end position="483"/>
    </location>
</feature>
<sequence length="524" mass="58989">MVETVAFVDNWSILQKYTHAAAIVPIQFSDQQREAAKFVQSTQQPTVIAVLSLSIFLQLFLQVSTYHYLPAFSAFAMDQLMGMMNDLSFLTSLSMIVFSIPGIASPIQSLLLSIIYMDLLMTDKWLTPAIEKSLTIDEIDNDNPVNMFLDEQGFGSQLLVVNLGSTLIFLGIQVTLLLLTGVTYLLGGCCRSAHKSYIYLRERVLKQSAIGFVIQQYQPLLMSSVINVINFSIVDLGEYSVSVRFSYALSLIIVVAIVISVGTFIYVIKKRRRSNGKILGPLIEGMKLRGIAYYWTILTLLKWSVLCLTLILLGEYPSQQLQLLTALSILSTALQLGLKPQTSKVEQWMSFLNELAASYYLFALTALVLAEDLPLKETLGLVLLSITVGALSVNLLKVIISVISQLVGNCLACLNKDKVINLQPNKRFALVDEENRRPSHSWLEATIPKYSKKKKSKRGKEESKPAKTKRKENHQKKGNAEIEIKEVKQKKNRLFFKKKKAKKQAPIDHTFFDWRALFVPDPQY</sequence>
<feature type="transmembrane region" description="Helical" evidence="2">
    <location>
        <begin position="292"/>
        <end position="314"/>
    </location>
</feature>
<feature type="transmembrane region" description="Helical" evidence="2">
    <location>
        <begin position="89"/>
        <end position="116"/>
    </location>
</feature>
<evidence type="ECO:0000313" key="3">
    <source>
        <dbReference type="EMBL" id="TNV86966.1"/>
    </source>
</evidence>
<feature type="transmembrane region" description="Helical" evidence="2">
    <location>
        <begin position="167"/>
        <end position="187"/>
    </location>
</feature>
<dbReference type="Proteomes" id="UP000785679">
    <property type="component" value="Unassembled WGS sequence"/>
</dbReference>
<proteinExistence type="predicted"/>
<dbReference type="AlphaFoldDB" id="A0A8J8P7I7"/>
<feature type="transmembrane region" description="Helical" evidence="2">
    <location>
        <begin position="47"/>
        <end position="69"/>
    </location>
</feature>
<feature type="compositionally biased region" description="Basic residues" evidence="1">
    <location>
        <begin position="466"/>
        <end position="477"/>
    </location>
</feature>